<evidence type="ECO:0000313" key="9">
    <source>
        <dbReference type="EMBL" id="ADW67956.1"/>
    </source>
</evidence>
<dbReference type="PaxDb" id="1198114-AciX9_0888"/>
<keyword evidence="5 7" id="KW-0408">Iron</keyword>
<dbReference type="GO" id="GO:0005506">
    <property type="term" value="F:iron ion binding"/>
    <property type="evidence" value="ECO:0007669"/>
    <property type="project" value="InterPro"/>
</dbReference>
<dbReference type="AlphaFoldDB" id="E8X1N7"/>
<keyword evidence="2 7" id="KW-0349">Heme</keyword>
<comment type="similarity">
    <text evidence="1 8">Belongs to the cytochrome P450 family.</text>
</comment>
<dbReference type="PROSITE" id="PS00086">
    <property type="entry name" value="CYTOCHROME_P450"/>
    <property type="match status" value="1"/>
</dbReference>
<evidence type="ECO:0000256" key="4">
    <source>
        <dbReference type="ARBA" id="ARBA00023002"/>
    </source>
</evidence>
<keyword evidence="10" id="KW-1185">Reference proteome</keyword>
<accession>E8X1N7</accession>
<dbReference type="PANTHER" id="PTHR24291">
    <property type="entry name" value="CYTOCHROME P450 FAMILY 4"/>
    <property type="match status" value="1"/>
</dbReference>
<proteinExistence type="inferred from homology"/>
<dbReference type="RefSeq" id="WP_013579280.1">
    <property type="nucleotide sequence ID" value="NC_015064.1"/>
</dbReference>
<dbReference type="OrthoDB" id="9789468at2"/>
<evidence type="ECO:0000256" key="2">
    <source>
        <dbReference type="ARBA" id="ARBA00022617"/>
    </source>
</evidence>
<evidence type="ECO:0000256" key="5">
    <source>
        <dbReference type="ARBA" id="ARBA00023004"/>
    </source>
</evidence>
<dbReference type="InterPro" id="IPR001128">
    <property type="entry name" value="Cyt_P450"/>
</dbReference>
<keyword evidence="3 7" id="KW-0479">Metal-binding</keyword>
<dbReference type="KEGG" id="acm:AciX9_0888"/>
<dbReference type="InterPro" id="IPR036396">
    <property type="entry name" value="Cyt_P450_sf"/>
</dbReference>
<reference evidence="10" key="1">
    <citation type="submission" date="2011-01" db="EMBL/GenBank/DDBJ databases">
        <title>Complete sequence of chromosome of Acidobacterium sp. MP5ACTX9.</title>
        <authorList>
            <consortium name="US DOE Joint Genome Institute"/>
            <person name="Lucas S."/>
            <person name="Copeland A."/>
            <person name="Lapidus A."/>
            <person name="Cheng J.-F."/>
            <person name="Goodwin L."/>
            <person name="Pitluck S."/>
            <person name="Teshima H."/>
            <person name="Detter J.C."/>
            <person name="Han C."/>
            <person name="Tapia R."/>
            <person name="Land M."/>
            <person name="Hauser L."/>
            <person name="Kyrpides N."/>
            <person name="Ivanova N."/>
            <person name="Ovchinnikova G."/>
            <person name="Pagani I."/>
            <person name="Rawat S.R."/>
            <person name="Mannisto M."/>
            <person name="Haggblom M.M."/>
            <person name="Woyke T."/>
        </authorList>
    </citation>
    <scope>NUCLEOTIDE SEQUENCE [LARGE SCALE GENOMIC DNA]</scope>
    <source>
        <strain evidence="10">MP5ACTX9</strain>
    </source>
</reference>
<evidence type="ECO:0000256" key="1">
    <source>
        <dbReference type="ARBA" id="ARBA00010617"/>
    </source>
</evidence>
<dbReference type="InterPro" id="IPR017972">
    <property type="entry name" value="Cyt_P450_CS"/>
</dbReference>
<dbReference type="GO" id="GO:0016705">
    <property type="term" value="F:oxidoreductase activity, acting on paired donors, with incorporation or reduction of molecular oxygen"/>
    <property type="evidence" value="ECO:0007669"/>
    <property type="project" value="InterPro"/>
</dbReference>
<evidence type="ECO:0000256" key="3">
    <source>
        <dbReference type="ARBA" id="ARBA00022723"/>
    </source>
</evidence>
<evidence type="ECO:0000256" key="8">
    <source>
        <dbReference type="RuleBase" id="RU000461"/>
    </source>
</evidence>
<dbReference type="eggNOG" id="COG2124">
    <property type="taxonomic scope" value="Bacteria"/>
</dbReference>
<keyword evidence="4 8" id="KW-0560">Oxidoreductase</keyword>
<dbReference type="InterPro" id="IPR050196">
    <property type="entry name" value="Cytochrome_P450_Monoox"/>
</dbReference>
<feature type="binding site" description="axial binding residue" evidence="7">
    <location>
        <position position="401"/>
    </location>
    <ligand>
        <name>heme</name>
        <dbReference type="ChEBI" id="CHEBI:30413"/>
    </ligand>
    <ligandPart>
        <name>Fe</name>
        <dbReference type="ChEBI" id="CHEBI:18248"/>
    </ligandPart>
</feature>
<sequence length="457" mass="51177">MAPENPASPTRKPWPPGPSVPRRILDGSLFAIDSPAFYKQNAAHFGDVVSFRTPNGFRQFQFNDPKRIEDMLVRDAPHHLRGVVLRRARGILGDGLLTSEEPLHLRQRRLAAPAFHRTRIAGYGREIVRLTQEMTAAWPTSGGIEAHAEMVRLTLRITSRCLLGSDVHASIQTFVDSMATFNDYLPFALLPGAAFLERFPIGPMPGMKRALKALDDLIFGIIAQRRASGILGDDLLGMLMEATDESGQMNDRQVRDEALTILLAGHETTANALTFCLWLAAKHTTHQQHLAEVIKDVCGDRPPEAADFPNLKPLEMFFAESMRLYPPAWVVARTATQDYTMRTGEFIPKGAHLIASQLVVHHDERWWPNPTHFDPLRFTDEAKATRPKFAYFPFGGGARYCIGEGFAWTEGVLMLATVLQHHRLTLPDPTQQTVPITPKFTIRPTREVPILVEPRAH</sequence>
<evidence type="ECO:0000313" key="10">
    <source>
        <dbReference type="Proteomes" id="UP000000343"/>
    </source>
</evidence>
<dbReference type="InterPro" id="IPR002401">
    <property type="entry name" value="Cyt_P450_E_grp-I"/>
</dbReference>
<dbReference type="PRINTS" id="PR00463">
    <property type="entry name" value="EP450I"/>
</dbReference>
<gene>
    <name evidence="9" type="ordered locus">AciX9_0888</name>
</gene>
<dbReference type="Gene3D" id="1.10.630.10">
    <property type="entry name" value="Cytochrome P450"/>
    <property type="match status" value="1"/>
</dbReference>
<dbReference type="GO" id="GO:0004497">
    <property type="term" value="F:monooxygenase activity"/>
    <property type="evidence" value="ECO:0007669"/>
    <property type="project" value="UniProtKB-KW"/>
</dbReference>
<organism evidence="10">
    <name type="scientific">Granulicella tundricola (strain ATCC BAA-1859 / DSM 23138 / MP5ACTX9)</name>
    <dbReference type="NCBI Taxonomy" id="1198114"/>
    <lineage>
        <taxon>Bacteria</taxon>
        <taxon>Pseudomonadati</taxon>
        <taxon>Acidobacteriota</taxon>
        <taxon>Terriglobia</taxon>
        <taxon>Terriglobales</taxon>
        <taxon>Acidobacteriaceae</taxon>
        <taxon>Granulicella</taxon>
    </lineage>
</organism>
<comment type="cofactor">
    <cofactor evidence="7">
        <name>heme</name>
        <dbReference type="ChEBI" id="CHEBI:30413"/>
    </cofactor>
</comment>
<dbReference type="Pfam" id="PF00067">
    <property type="entry name" value="p450"/>
    <property type="match status" value="1"/>
</dbReference>
<evidence type="ECO:0000256" key="6">
    <source>
        <dbReference type="ARBA" id="ARBA00023033"/>
    </source>
</evidence>
<dbReference type="Proteomes" id="UP000000343">
    <property type="component" value="Chromosome"/>
</dbReference>
<dbReference type="SUPFAM" id="SSF48264">
    <property type="entry name" value="Cytochrome P450"/>
    <property type="match status" value="1"/>
</dbReference>
<keyword evidence="6 8" id="KW-0503">Monooxygenase</keyword>
<dbReference type="GO" id="GO:0020037">
    <property type="term" value="F:heme binding"/>
    <property type="evidence" value="ECO:0007669"/>
    <property type="project" value="InterPro"/>
</dbReference>
<evidence type="ECO:0000256" key="7">
    <source>
        <dbReference type="PIRSR" id="PIRSR602401-1"/>
    </source>
</evidence>
<dbReference type="STRING" id="1198114.AciX9_0888"/>
<dbReference type="HOGENOM" id="CLU_001570_5_1_0"/>
<dbReference type="EMBL" id="CP002480">
    <property type="protein sequence ID" value="ADW67956.1"/>
    <property type="molecule type" value="Genomic_DNA"/>
</dbReference>
<name>E8X1N7_GRATM</name>
<protein>
    <submittedName>
        <fullName evidence="9">Cytochrome P450</fullName>
    </submittedName>
</protein>
<dbReference type="PRINTS" id="PR00385">
    <property type="entry name" value="P450"/>
</dbReference>
<dbReference type="PANTHER" id="PTHR24291:SF50">
    <property type="entry name" value="BIFUNCTIONAL ALBAFLAVENONE MONOOXYGENASE_TERPENE SYNTHASE"/>
    <property type="match status" value="1"/>
</dbReference>